<evidence type="ECO:0000259" key="3">
    <source>
        <dbReference type="PROSITE" id="PS50110"/>
    </source>
</evidence>
<evidence type="ECO:0000256" key="2">
    <source>
        <dbReference type="PROSITE-ProRule" id="PRU00169"/>
    </source>
</evidence>
<dbReference type="GO" id="GO:0000160">
    <property type="term" value="P:phosphorelay signal transduction system"/>
    <property type="evidence" value="ECO:0007669"/>
    <property type="project" value="InterPro"/>
</dbReference>
<accession>A0A852R2T1</accession>
<dbReference type="EMBL" id="JACCBD010000001">
    <property type="protein sequence ID" value="NYD27921.1"/>
    <property type="molecule type" value="Genomic_DNA"/>
</dbReference>
<organism evidence="4 5">
    <name type="scientific">Leucobacter aridicollis</name>
    <dbReference type="NCBI Taxonomy" id="283878"/>
    <lineage>
        <taxon>Bacteria</taxon>
        <taxon>Bacillati</taxon>
        <taxon>Actinomycetota</taxon>
        <taxon>Actinomycetes</taxon>
        <taxon>Micrococcales</taxon>
        <taxon>Microbacteriaceae</taxon>
        <taxon>Leucobacter</taxon>
    </lineage>
</organism>
<gene>
    <name evidence="4" type="ORF">BJ960_002724</name>
</gene>
<keyword evidence="1 2" id="KW-0597">Phosphoprotein</keyword>
<protein>
    <submittedName>
        <fullName evidence="4">DNA-binding response OmpR family regulator</fullName>
    </submittedName>
</protein>
<dbReference type="Pfam" id="PF00072">
    <property type="entry name" value="Response_reg"/>
    <property type="match status" value="1"/>
</dbReference>
<dbReference type="AlphaFoldDB" id="A0A852R2T1"/>
<comment type="caution">
    <text evidence="4">The sequence shown here is derived from an EMBL/GenBank/DDBJ whole genome shotgun (WGS) entry which is preliminary data.</text>
</comment>
<proteinExistence type="predicted"/>
<evidence type="ECO:0000313" key="5">
    <source>
        <dbReference type="Proteomes" id="UP000586095"/>
    </source>
</evidence>
<name>A0A852R2T1_9MICO</name>
<dbReference type="GO" id="GO:0003677">
    <property type="term" value="F:DNA binding"/>
    <property type="evidence" value="ECO:0007669"/>
    <property type="project" value="UniProtKB-KW"/>
</dbReference>
<dbReference type="CDD" id="cd00156">
    <property type="entry name" value="REC"/>
    <property type="match status" value="1"/>
</dbReference>
<evidence type="ECO:0000256" key="1">
    <source>
        <dbReference type="ARBA" id="ARBA00022553"/>
    </source>
</evidence>
<dbReference type="SMART" id="SM00448">
    <property type="entry name" value="REC"/>
    <property type="match status" value="1"/>
</dbReference>
<dbReference type="InterPro" id="IPR011006">
    <property type="entry name" value="CheY-like_superfamily"/>
</dbReference>
<dbReference type="Gene3D" id="3.40.50.2300">
    <property type="match status" value="1"/>
</dbReference>
<dbReference type="PANTHER" id="PTHR44591:SF3">
    <property type="entry name" value="RESPONSE REGULATORY DOMAIN-CONTAINING PROTEIN"/>
    <property type="match status" value="1"/>
</dbReference>
<dbReference type="Proteomes" id="UP000586095">
    <property type="component" value="Unassembled WGS sequence"/>
</dbReference>
<reference evidence="4 5" key="1">
    <citation type="submission" date="2020-07" db="EMBL/GenBank/DDBJ databases">
        <title>Sequencing the genomes of 1000 actinobacteria strains.</title>
        <authorList>
            <person name="Klenk H.-P."/>
        </authorList>
    </citation>
    <scope>NUCLEOTIDE SEQUENCE [LARGE SCALE GENOMIC DNA]</scope>
    <source>
        <strain evidence="4 5">DSM 17380</strain>
    </source>
</reference>
<dbReference type="SUPFAM" id="SSF52172">
    <property type="entry name" value="CheY-like"/>
    <property type="match status" value="1"/>
</dbReference>
<dbReference type="InterPro" id="IPR050595">
    <property type="entry name" value="Bact_response_regulator"/>
</dbReference>
<sequence length="115" mass="12380">MTPRALALTVEDSAEQSELLRHMLEREGYEVFSAPDAETAIAAFPTIEPEIAIIDLRLPGVTGSECIDLVRSRFPGCRIIVSSVLDADEYPCADAALPKPVTSAVLHDVLAELST</sequence>
<evidence type="ECO:0000313" key="4">
    <source>
        <dbReference type="EMBL" id="NYD27921.1"/>
    </source>
</evidence>
<dbReference type="RefSeq" id="WP_185987697.1">
    <property type="nucleotide sequence ID" value="NZ_BAAALZ010000001.1"/>
</dbReference>
<dbReference type="InterPro" id="IPR001789">
    <property type="entry name" value="Sig_transdc_resp-reg_receiver"/>
</dbReference>
<keyword evidence="5" id="KW-1185">Reference proteome</keyword>
<dbReference type="PROSITE" id="PS50110">
    <property type="entry name" value="RESPONSE_REGULATORY"/>
    <property type="match status" value="1"/>
</dbReference>
<dbReference type="PANTHER" id="PTHR44591">
    <property type="entry name" value="STRESS RESPONSE REGULATOR PROTEIN 1"/>
    <property type="match status" value="1"/>
</dbReference>
<feature type="domain" description="Response regulatory" evidence="3">
    <location>
        <begin position="6"/>
        <end position="114"/>
    </location>
</feature>
<keyword evidence="4" id="KW-0238">DNA-binding</keyword>
<feature type="modified residue" description="4-aspartylphosphate" evidence="2">
    <location>
        <position position="55"/>
    </location>
</feature>